<dbReference type="PANTHER" id="PTHR42208:SF1">
    <property type="entry name" value="HEAVY METAL TRANSPORTER"/>
    <property type="match status" value="1"/>
</dbReference>
<keyword evidence="1" id="KW-1133">Transmembrane helix</keyword>
<accession>A0A432WMQ2</accession>
<evidence type="ECO:0000313" key="3">
    <source>
        <dbReference type="EMBL" id="RUO34967.1"/>
    </source>
</evidence>
<feature type="domain" description="Urease accessory protein UreH-like transmembrane" evidence="2">
    <location>
        <begin position="22"/>
        <end position="219"/>
    </location>
</feature>
<keyword evidence="1" id="KW-0812">Transmembrane</keyword>
<evidence type="ECO:0000259" key="2">
    <source>
        <dbReference type="Pfam" id="PF13386"/>
    </source>
</evidence>
<feature type="transmembrane region" description="Helical" evidence="1">
    <location>
        <begin position="171"/>
        <end position="193"/>
    </location>
</feature>
<evidence type="ECO:0000256" key="1">
    <source>
        <dbReference type="SAM" id="Phobius"/>
    </source>
</evidence>
<feature type="transmembrane region" description="Helical" evidence="1">
    <location>
        <begin position="91"/>
        <end position="114"/>
    </location>
</feature>
<keyword evidence="4" id="KW-1185">Reference proteome</keyword>
<sequence>MKSPKRQKKPRSPMQNLDIVSAFLMGLAGSGHCLAMCGGLAGAMGLHQSPARLLLYNCGRILSYMLAGAIVAGAILAVVQIHQQAMLVVRLGAGIMMILFALYLTRVWMLLTFLERGGAVLWRYLQPLTRHFPPNAAAPKLLIAGMLWGWLPCGLVYSALSWAALSGHPGYGALTMLAFGLGTLPSMLIFGMFSRTLGAFVRSQGFRWVAGGALFIYGVMTCWVALKQW</sequence>
<dbReference type="AlphaFoldDB" id="A0A432WMQ2"/>
<dbReference type="Pfam" id="PF13386">
    <property type="entry name" value="DsbD_2"/>
    <property type="match status" value="1"/>
</dbReference>
<organism evidence="3 4">
    <name type="scientific">Aliidiomarina soli</name>
    <dbReference type="NCBI Taxonomy" id="1928574"/>
    <lineage>
        <taxon>Bacteria</taxon>
        <taxon>Pseudomonadati</taxon>
        <taxon>Pseudomonadota</taxon>
        <taxon>Gammaproteobacteria</taxon>
        <taxon>Alteromonadales</taxon>
        <taxon>Idiomarinaceae</taxon>
        <taxon>Aliidiomarina</taxon>
    </lineage>
</organism>
<evidence type="ECO:0000313" key="4">
    <source>
        <dbReference type="Proteomes" id="UP000287823"/>
    </source>
</evidence>
<dbReference type="EMBL" id="PIPO01000001">
    <property type="protein sequence ID" value="RUO34967.1"/>
    <property type="molecule type" value="Genomic_DNA"/>
</dbReference>
<dbReference type="InterPro" id="IPR039447">
    <property type="entry name" value="UreH-like_TM_dom"/>
</dbReference>
<dbReference type="PANTHER" id="PTHR42208">
    <property type="entry name" value="HEAVY METAL TRANSPORTER-RELATED"/>
    <property type="match status" value="1"/>
</dbReference>
<name>A0A432WMQ2_9GAMM</name>
<keyword evidence="1" id="KW-0472">Membrane</keyword>
<feature type="transmembrane region" description="Helical" evidence="1">
    <location>
        <begin position="141"/>
        <end position="164"/>
    </location>
</feature>
<reference evidence="3 4" key="1">
    <citation type="journal article" date="2011" name="Front. Microbiol.">
        <title>Genomic signatures of strain selection and enhancement in Bacillus atrophaeus var. globigii, a historical biowarfare simulant.</title>
        <authorList>
            <person name="Gibbons H.S."/>
            <person name="Broomall S.M."/>
            <person name="McNew L.A."/>
            <person name="Daligault H."/>
            <person name="Chapman C."/>
            <person name="Bruce D."/>
            <person name="Karavis M."/>
            <person name="Krepps M."/>
            <person name="McGregor P.A."/>
            <person name="Hong C."/>
            <person name="Park K.H."/>
            <person name="Akmal A."/>
            <person name="Feldman A."/>
            <person name="Lin J.S."/>
            <person name="Chang W.E."/>
            <person name="Higgs B.W."/>
            <person name="Demirev P."/>
            <person name="Lindquist J."/>
            <person name="Liem A."/>
            <person name="Fochler E."/>
            <person name="Read T.D."/>
            <person name="Tapia R."/>
            <person name="Johnson S."/>
            <person name="Bishop-Lilly K.A."/>
            <person name="Detter C."/>
            <person name="Han C."/>
            <person name="Sozhamannan S."/>
            <person name="Rosenzweig C.N."/>
            <person name="Skowronski E.W."/>
        </authorList>
    </citation>
    <scope>NUCLEOTIDE SEQUENCE [LARGE SCALE GENOMIC DNA]</scope>
    <source>
        <strain evidence="3 4">Y4G10-17</strain>
    </source>
</reference>
<gene>
    <name evidence="3" type="ORF">CWE14_02955</name>
</gene>
<feature type="transmembrane region" description="Helical" evidence="1">
    <location>
        <begin position="61"/>
        <end position="79"/>
    </location>
</feature>
<protein>
    <recommendedName>
        <fullName evidence="2">Urease accessory protein UreH-like transmembrane domain-containing protein</fullName>
    </recommendedName>
</protein>
<proteinExistence type="predicted"/>
<dbReference type="Proteomes" id="UP000287823">
    <property type="component" value="Unassembled WGS sequence"/>
</dbReference>
<feature type="transmembrane region" description="Helical" evidence="1">
    <location>
        <begin position="205"/>
        <end position="226"/>
    </location>
</feature>
<comment type="caution">
    <text evidence="3">The sequence shown here is derived from an EMBL/GenBank/DDBJ whole genome shotgun (WGS) entry which is preliminary data.</text>
</comment>
<feature type="transmembrane region" description="Helical" evidence="1">
    <location>
        <begin position="20"/>
        <end position="41"/>
    </location>
</feature>